<dbReference type="CDD" id="cd00051">
    <property type="entry name" value="EFh"/>
    <property type="match status" value="1"/>
</dbReference>
<feature type="region of interest" description="Disordered" evidence="11">
    <location>
        <begin position="67"/>
        <end position="92"/>
    </location>
</feature>
<keyword evidence="3" id="KW-0479">Metal-binding</keyword>
<evidence type="ECO:0000256" key="5">
    <source>
        <dbReference type="ARBA" id="ARBA00022801"/>
    </source>
</evidence>
<evidence type="ECO:0000256" key="11">
    <source>
        <dbReference type="SAM" id="MobiDB-lite"/>
    </source>
</evidence>
<evidence type="ECO:0000313" key="14">
    <source>
        <dbReference type="Proteomes" id="UP001219518"/>
    </source>
</evidence>
<dbReference type="PROSITE" id="PS00125">
    <property type="entry name" value="SER_THR_PHOSPHATASE"/>
    <property type="match status" value="1"/>
</dbReference>
<dbReference type="PROSITE" id="PS00018">
    <property type="entry name" value="EF_HAND_1"/>
    <property type="match status" value="2"/>
</dbReference>
<dbReference type="InterPro" id="IPR029052">
    <property type="entry name" value="Metallo-depent_PP-like"/>
</dbReference>
<reference evidence="13" key="1">
    <citation type="submission" date="2021-07" db="EMBL/GenBank/DDBJ databases">
        <authorList>
            <person name="Catto M.A."/>
            <person name="Jacobson A."/>
            <person name="Kennedy G."/>
            <person name="Labadie P."/>
            <person name="Hunt B.G."/>
            <person name="Srinivasan R."/>
        </authorList>
    </citation>
    <scope>NUCLEOTIDE SEQUENCE</scope>
    <source>
        <strain evidence="13">PL_HMW_Pooled</strain>
        <tissue evidence="13">Head</tissue>
    </source>
</reference>
<evidence type="ECO:0000256" key="3">
    <source>
        <dbReference type="ARBA" id="ARBA00022723"/>
    </source>
</evidence>
<comment type="similarity">
    <text evidence="2 10">Belongs to the PPP phosphatase family.</text>
</comment>
<protein>
    <recommendedName>
        <fullName evidence="10">Serine/threonine-protein phosphatase</fullName>
        <ecNumber evidence="10">3.1.3.16</ecNumber>
    </recommendedName>
</protein>
<keyword evidence="7" id="KW-0464">Manganese</keyword>
<dbReference type="SUPFAM" id="SSF56300">
    <property type="entry name" value="Metallo-dependent phosphatases"/>
    <property type="match status" value="1"/>
</dbReference>
<dbReference type="EC" id="3.1.3.16" evidence="10"/>
<comment type="cofactor">
    <cofactor evidence="1">
        <name>Mn(2+)</name>
        <dbReference type="ChEBI" id="CHEBI:29035"/>
    </cofactor>
</comment>
<accession>A0AAE1LAW2</accession>
<dbReference type="CDD" id="cd23767">
    <property type="entry name" value="IQCD"/>
    <property type="match status" value="1"/>
</dbReference>
<feature type="region of interest" description="Disordered" evidence="11">
    <location>
        <begin position="755"/>
        <end position="776"/>
    </location>
</feature>
<evidence type="ECO:0000256" key="4">
    <source>
        <dbReference type="ARBA" id="ARBA00022737"/>
    </source>
</evidence>
<evidence type="ECO:0000259" key="12">
    <source>
        <dbReference type="PROSITE" id="PS50222"/>
    </source>
</evidence>
<feature type="domain" description="EF-hand" evidence="12">
    <location>
        <begin position="683"/>
        <end position="718"/>
    </location>
</feature>
<keyword evidence="4" id="KW-0677">Repeat</keyword>
<dbReference type="PROSITE" id="PS50222">
    <property type="entry name" value="EF_HAND_2"/>
    <property type="match status" value="3"/>
</dbReference>
<gene>
    <name evidence="13" type="ORF">KUF71_022357</name>
</gene>
<dbReference type="InterPro" id="IPR011992">
    <property type="entry name" value="EF-hand-dom_pair"/>
</dbReference>
<feature type="domain" description="EF-hand" evidence="12">
    <location>
        <begin position="721"/>
        <end position="756"/>
    </location>
</feature>
<proteinExistence type="inferred from homology"/>
<evidence type="ECO:0000256" key="10">
    <source>
        <dbReference type="RuleBase" id="RU004273"/>
    </source>
</evidence>
<evidence type="ECO:0000256" key="2">
    <source>
        <dbReference type="ARBA" id="ARBA00008294"/>
    </source>
</evidence>
<dbReference type="GO" id="GO:0004722">
    <property type="term" value="F:protein serine/threonine phosphatase activity"/>
    <property type="evidence" value="ECO:0007669"/>
    <property type="project" value="UniProtKB-EC"/>
</dbReference>
<comment type="catalytic activity">
    <reaction evidence="9 10">
        <text>O-phospho-L-threonyl-[protein] + H2O = L-threonyl-[protein] + phosphate</text>
        <dbReference type="Rhea" id="RHEA:47004"/>
        <dbReference type="Rhea" id="RHEA-COMP:11060"/>
        <dbReference type="Rhea" id="RHEA-COMP:11605"/>
        <dbReference type="ChEBI" id="CHEBI:15377"/>
        <dbReference type="ChEBI" id="CHEBI:30013"/>
        <dbReference type="ChEBI" id="CHEBI:43474"/>
        <dbReference type="ChEBI" id="CHEBI:61977"/>
        <dbReference type="EC" id="3.1.3.16"/>
    </reaction>
</comment>
<feature type="domain" description="EF-hand" evidence="12">
    <location>
        <begin position="596"/>
        <end position="631"/>
    </location>
</feature>
<dbReference type="GO" id="GO:0050906">
    <property type="term" value="P:detection of stimulus involved in sensory perception"/>
    <property type="evidence" value="ECO:0007669"/>
    <property type="project" value="InterPro"/>
</dbReference>
<dbReference type="InterPro" id="IPR012008">
    <property type="entry name" value="Ser/Thr-Pase_EF-hand_contain"/>
</dbReference>
<dbReference type="GO" id="GO:0005509">
    <property type="term" value="F:calcium ion binding"/>
    <property type="evidence" value="ECO:0007669"/>
    <property type="project" value="InterPro"/>
</dbReference>
<keyword evidence="14" id="KW-1185">Reference proteome</keyword>
<keyword evidence="6" id="KW-0106">Calcium</keyword>
<dbReference type="PRINTS" id="PR00114">
    <property type="entry name" value="STPHPHTASE"/>
</dbReference>
<dbReference type="SMART" id="SM00054">
    <property type="entry name" value="EFh"/>
    <property type="match status" value="3"/>
</dbReference>
<dbReference type="InterPro" id="IPR002048">
    <property type="entry name" value="EF_hand_dom"/>
</dbReference>
<dbReference type="Gene3D" id="1.10.238.10">
    <property type="entry name" value="EF-hand"/>
    <property type="match status" value="1"/>
</dbReference>
<name>A0AAE1LAW2_9NEOP</name>
<comment type="caution">
    <text evidence="13">The sequence shown here is derived from an EMBL/GenBank/DDBJ whole genome shotgun (WGS) entry which is preliminary data.</text>
</comment>
<dbReference type="GO" id="GO:0005506">
    <property type="term" value="F:iron ion binding"/>
    <property type="evidence" value="ECO:0007669"/>
    <property type="project" value="InterPro"/>
</dbReference>
<dbReference type="Pfam" id="PF00149">
    <property type="entry name" value="Metallophos"/>
    <property type="match status" value="1"/>
</dbReference>
<dbReference type="PROSITE" id="PS50096">
    <property type="entry name" value="IQ"/>
    <property type="match status" value="1"/>
</dbReference>
<dbReference type="PANTHER" id="PTHR45668">
    <property type="entry name" value="SERINE/THREONINE-PROTEIN PHOSPHATASE 5-RELATED"/>
    <property type="match status" value="1"/>
</dbReference>
<evidence type="ECO:0000256" key="6">
    <source>
        <dbReference type="ARBA" id="ARBA00022837"/>
    </source>
</evidence>
<evidence type="ECO:0000313" key="13">
    <source>
        <dbReference type="EMBL" id="KAK3912903.1"/>
    </source>
</evidence>
<dbReference type="SUPFAM" id="SSF47473">
    <property type="entry name" value="EF-hand"/>
    <property type="match status" value="1"/>
</dbReference>
<organism evidence="13 14">
    <name type="scientific">Frankliniella fusca</name>
    <dbReference type="NCBI Taxonomy" id="407009"/>
    <lineage>
        <taxon>Eukaryota</taxon>
        <taxon>Metazoa</taxon>
        <taxon>Ecdysozoa</taxon>
        <taxon>Arthropoda</taxon>
        <taxon>Hexapoda</taxon>
        <taxon>Insecta</taxon>
        <taxon>Pterygota</taxon>
        <taxon>Neoptera</taxon>
        <taxon>Paraneoptera</taxon>
        <taxon>Thysanoptera</taxon>
        <taxon>Terebrantia</taxon>
        <taxon>Thripoidea</taxon>
        <taxon>Thripidae</taxon>
        <taxon>Frankliniella</taxon>
    </lineage>
</organism>
<dbReference type="InterPro" id="IPR004843">
    <property type="entry name" value="Calcineurin-like_PHP"/>
</dbReference>
<keyword evidence="5 10" id="KW-0378">Hydrolase</keyword>
<dbReference type="Pfam" id="PF13499">
    <property type="entry name" value="EF-hand_7"/>
    <property type="match status" value="1"/>
</dbReference>
<dbReference type="EMBL" id="JAHWGI010000306">
    <property type="protein sequence ID" value="KAK3912903.1"/>
    <property type="molecule type" value="Genomic_DNA"/>
</dbReference>
<comment type="catalytic activity">
    <reaction evidence="8">
        <text>O-phospho-L-seryl-[protein] + H2O = L-seryl-[protein] + phosphate</text>
        <dbReference type="Rhea" id="RHEA:20629"/>
        <dbReference type="Rhea" id="RHEA-COMP:9863"/>
        <dbReference type="Rhea" id="RHEA-COMP:11604"/>
        <dbReference type="ChEBI" id="CHEBI:15377"/>
        <dbReference type="ChEBI" id="CHEBI:29999"/>
        <dbReference type="ChEBI" id="CHEBI:43474"/>
        <dbReference type="ChEBI" id="CHEBI:83421"/>
        <dbReference type="EC" id="3.1.3.16"/>
    </reaction>
</comment>
<sequence>LGVCAARCACELVCARGWSVPVASVGSGPGFGSTDGDVTRSLDVQMPSGCARVCSCVRGNKTGLTWTEDDASSNSDSSVPGPAESAAGGCSGDGGAHGSGMEVVEHKHGVLGAFLNSLSPANLLRGWKSRSKHHHDSSMPKVERTMKAAILIQQWYRRYLARMEVRRRYTWTIFQSIEYQGEQDQVKLYKFFNALLTHIPDPTRQPVPAESIRTAAAAAAQQATNPLEHDLLTQPVDPAYKGVHLKFPLRRKDLEALIDSFRRKKPHRLHAKYVAGVLIEAVEHLKRLPNLNQCSTAVSKQVTICGDLHGKLDDLLVVFHKNGLPSPDSPYIFNGDFVDRGKKGLEVLLLLLGVLLVFPGEVFLNRGNHEDHVMNTRYGFVREVKLKYKHCSDFLLKLIEDVYRWLPLGTLVNNKVLVVHGGISDNTDLDWVKNLHRQKYVSLLRPPVTESSAPGAELIDKMEWKQVFDLLWSDPQPADGCIPNSLRGAGTYFGPDVTDKFLAKHHLSYIVRSHECKPGGYELTHAGKVVTIFSASNYYELGSNTGAYVTLSGPQLTPRFVQFSTAMPNTKRLTFRQRVGLVESSALRELRAQLVMHKEALAEDFRRLDADHSGYVTLSQWSQVLEARTNLNLPWRMLSHKLVTVHPTTGKVEWQSTFQEQLPAPGGKRSSSETGTVAETLYRNKSSLEAIFRIIDKDNSGYISLEEFSEACALLGEHLEASQDQAVDICRSMDMNKDGQVDLNEFLEAFRLVDMERRGPTTPDDDFSPDEPVNRD</sequence>
<dbReference type="Gene3D" id="3.60.21.10">
    <property type="match status" value="1"/>
</dbReference>
<dbReference type="PANTHER" id="PTHR45668:SF3">
    <property type="entry name" value="SERINE_THREONINE-PROTEIN PHOSPHATASE RDGC"/>
    <property type="match status" value="1"/>
</dbReference>
<dbReference type="InterPro" id="IPR018247">
    <property type="entry name" value="EF_Hand_1_Ca_BS"/>
</dbReference>
<dbReference type="InterPro" id="IPR051134">
    <property type="entry name" value="PPP_phosphatase"/>
</dbReference>
<evidence type="ECO:0000256" key="8">
    <source>
        <dbReference type="ARBA" id="ARBA00047761"/>
    </source>
</evidence>
<dbReference type="AlphaFoldDB" id="A0AAE1LAW2"/>
<dbReference type="InterPro" id="IPR006186">
    <property type="entry name" value="Ser/Thr-sp_prot-phosphatase"/>
</dbReference>
<feature type="non-terminal residue" evidence="13">
    <location>
        <position position="776"/>
    </location>
</feature>
<dbReference type="SMART" id="SM00156">
    <property type="entry name" value="PP2Ac"/>
    <property type="match status" value="1"/>
</dbReference>
<dbReference type="GO" id="GO:0030145">
    <property type="term" value="F:manganese ion binding"/>
    <property type="evidence" value="ECO:0007669"/>
    <property type="project" value="InterPro"/>
</dbReference>
<evidence type="ECO:0000256" key="9">
    <source>
        <dbReference type="ARBA" id="ARBA00048336"/>
    </source>
</evidence>
<evidence type="ECO:0000256" key="1">
    <source>
        <dbReference type="ARBA" id="ARBA00001936"/>
    </source>
</evidence>
<dbReference type="PIRSF" id="PIRSF000912">
    <property type="entry name" value="PPEF"/>
    <property type="match status" value="1"/>
</dbReference>
<dbReference type="Proteomes" id="UP001219518">
    <property type="component" value="Unassembled WGS sequence"/>
</dbReference>
<reference evidence="13" key="2">
    <citation type="journal article" date="2023" name="BMC Genomics">
        <title>Pest status, molecular evolution, and epigenetic factors derived from the genome assembly of Frankliniella fusca, a thysanopteran phytovirus vector.</title>
        <authorList>
            <person name="Catto M.A."/>
            <person name="Labadie P.E."/>
            <person name="Jacobson A.L."/>
            <person name="Kennedy G.G."/>
            <person name="Srinivasan R."/>
            <person name="Hunt B.G."/>
        </authorList>
    </citation>
    <scope>NUCLEOTIDE SEQUENCE</scope>
    <source>
        <strain evidence="13">PL_HMW_Pooled</strain>
    </source>
</reference>
<evidence type="ECO:0000256" key="7">
    <source>
        <dbReference type="ARBA" id="ARBA00023211"/>
    </source>
</evidence>